<evidence type="ECO:0000256" key="4">
    <source>
        <dbReference type="ARBA" id="ARBA00023172"/>
    </source>
</evidence>
<evidence type="ECO:0000259" key="8">
    <source>
        <dbReference type="Pfam" id="PF11967"/>
    </source>
</evidence>
<evidence type="ECO:0000313" key="10">
    <source>
        <dbReference type="Proteomes" id="UP000244016"/>
    </source>
</evidence>
<comment type="function">
    <text evidence="7">Involved in DNA repair and RecF pathway recombination.</text>
</comment>
<comment type="caution">
    <text evidence="9">The sequence shown here is derived from an EMBL/GenBank/DDBJ whole genome shotgun (WGS) entry which is preliminary data.</text>
</comment>
<comment type="similarity">
    <text evidence="1 7">Belongs to the RecO family.</text>
</comment>
<gene>
    <name evidence="7" type="primary">recO</name>
    <name evidence="9" type="ORF">BLITH_0935</name>
</gene>
<dbReference type="SUPFAM" id="SSF50249">
    <property type="entry name" value="Nucleic acid-binding proteins"/>
    <property type="match status" value="1"/>
</dbReference>
<dbReference type="Gene3D" id="2.40.50.140">
    <property type="entry name" value="Nucleic acid-binding proteins"/>
    <property type="match status" value="1"/>
</dbReference>
<dbReference type="Gene3D" id="1.20.1440.120">
    <property type="entry name" value="Recombination protein O, C-terminal domain"/>
    <property type="match status" value="1"/>
</dbReference>
<dbReference type="Gene3D" id="6.20.220.20">
    <property type="entry name" value="Recombination protein O, zinc-binding domain"/>
    <property type="match status" value="1"/>
</dbReference>
<dbReference type="GO" id="GO:0043590">
    <property type="term" value="C:bacterial nucleoid"/>
    <property type="evidence" value="ECO:0007669"/>
    <property type="project" value="TreeGrafter"/>
</dbReference>
<evidence type="ECO:0000256" key="2">
    <source>
        <dbReference type="ARBA" id="ARBA00021310"/>
    </source>
</evidence>
<dbReference type="GO" id="GO:0006302">
    <property type="term" value="P:double-strand break repair"/>
    <property type="evidence" value="ECO:0007669"/>
    <property type="project" value="TreeGrafter"/>
</dbReference>
<evidence type="ECO:0000313" key="9">
    <source>
        <dbReference type="EMBL" id="PTQ51968.1"/>
    </source>
</evidence>
<feature type="domain" description="DNA replication/recombination mediator RecO N-terminal" evidence="8">
    <location>
        <begin position="4"/>
        <end position="77"/>
    </location>
</feature>
<protein>
    <recommendedName>
        <fullName evidence="2 7">DNA repair protein RecO</fullName>
    </recommendedName>
    <alternativeName>
        <fullName evidence="6 7">Recombination protein O</fullName>
    </alternativeName>
</protein>
<dbReference type="Proteomes" id="UP000244016">
    <property type="component" value="Unassembled WGS sequence"/>
</dbReference>
<sequence length="262" mass="28953">MKEGEQAIVLRVRAYGERDLLVVLFGEIEGRLPLVARGGRKLGSRVRAVLQPFRVVEVRYRKTREVGTVAQAELLERFPPLEEDPVRFAWAAYGAELLEHVGEDRDARSLYDVFLWYLRRLSGSDPPELVAAYLELATLRVQGLAPELHRCARCGRGDVPLVAFSPGAGGAVCADCVPRLTDAYSLSSAALYFLRAFVQLPPGRIGRLTAKPDTIGEVARHMDAFLAHHWPAPLYAKRVAREISRPLLAAGEEPGSETAKET</sequence>
<dbReference type="SUPFAM" id="SSF57863">
    <property type="entry name" value="ArfGap/RecO-like zinc finger"/>
    <property type="match status" value="1"/>
</dbReference>
<dbReference type="Pfam" id="PF02565">
    <property type="entry name" value="RecO_C"/>
    <property type="match status" value="1"/>
</dbReference>
<dbReference type="PANTHER" id="PTHR33991:SF1">
    <property type="entry name" value="DNA REPAIR PROTEIN RECO"/>
    <property type="match status" value="1"/>
</dbReference>
<dbReference type="Pfam" id="PF11967">
    <property type="entry name" value="RecO_N"/>
    <property type="match status" value="1"/>
</dbReference>
<evidence type="ECO:0000256" key="3">
    <source>
        <dbReference type="ARBA" id="ARBA00022763"/>
    </source>
</evidence>
<keyword evidence="5 7" id="KW-0234">DNA repair</keyword>
<keyword evidence="3 7" id="KW-0227">DNA damage</keyword>
<reference evidence="9 10" key="1">
    <citation type="submission" date="2017-08" db="EMBL/GenBank/DDBJ databases">
        <title>Burning lignite coal seam in the remote Altai Mountains harbors a hydrogen-driven thermophilic microbial community.</title>
        <authorList>
            <person name="Kadnikov V.V."/>
            <person name="Mardanov A.V."/>
            <person name="Ivasenko D."/>
            <person name="Beletsky A.V."/>
            <person name="Karnachuk O.V."/>
            <person name="Ravin N.V."/>
        </authorList>
    </citation>
    <scope>NUCLEOTIDE SEQUENCE [LARGE SCALE GENOMIC DNA]</scope>
    <source>
        <strain evidence="9">AL31</strain>
    </source>
</reference>
<dbReference type="HAMAP" id="MF_00201">
    <property type="entry name" value="RecO"/>
    <property type="match status" value="1"/>
</dbReference>
<dbReference type="EMBL" id="PEBW01000003">
    <property type="protein sequence ID" value="PTQ51968.1"/>
    <property type="molecule type" value="Genomic_DNA"/>
</dbReference>
<name>A0A2T5G726_9BACL</name>
<organism evidence="9 10">
    <name type="scientific">Brockia lithotrophica</name>
    <dbReference type="NCBI Taxonomy" id="933949"/>
    <lineage>
        <taxon>Bacteria</taxon>
        <taxon>Bacillati</taxon>
        <taxon>Bacillota</taxon>
        <taxon>Bacilli</taxon>
        <taxon>Bacillales</taxon>
        <taxon>Bacillales Family X. Incertae Sedis</taxon>
        <taxon>Brockia</taxon>
    </lineage>
</organism>
<dbReference type="PANTHER" id="PTHR33991">
    <property type="entry name" value="DNA REPAIR PROTEIN RECO"/>
    <property type="match status" value="1"/>
</dbReference>
<evidence type="ECO:0000256" key="6">
    <source>
        <dbReference type="ARBA" id="ARBA00033409"/>
    </source>
</evidence>
<dbReference type="GO" id="GO:0006310">
    <property type="term" value="P:DNA recombination"/>
    <property type="evidence" value="ECO:0007669"/>
    <property type="project" value="UniProtKB-UniRule"/>
</dbReference>
<dbReference type="InterPro" id="IPR012340">
    <property type="entry name" value="NA-bd_OB-fold"/>
</dbReference>
<evidence type="ECO:0000256" key="7">
    <source>
        <dbReference type="HAMAP-Rule" id="MF_00201"/>
    </source>
</evidence>
<proteinExistence type="inferred from homology"/>
<dbReference type="InterPro" id="IPR037278">
    <property type="entry name" value="ARFGAP/RecO"/>
</dbReference>
<keyword evidence="4 7" id="KW-0233">DNA recombination</keyword>
<dbReference type="InterPro" id="IPR003717">
    <property type="entry name" value="RecO"/>
</dbReference>
<evidence type="ECO:0000256" key="5">
    <source>
        <dbReference type="ARBA" id="ARBA00023204"/>
    </source>
</evidence>
<dbReference type="InterPro" id="IPR042242">
    <property type="entry name" value="RecO_C"/>
</dbReference>
<accession>A0A2T5G726</accession>
<evidence type="ECO:0000256" key="1">
    <source>
        <dbReference type="ARBA" id="ARBA00007452"/>
    </source>
</evidence>
<dbReference type="InterPro" id="IPR022572">
    <property type="entry name" value="DNA_rep/recomb_RecO_N"/>
</dbReference>
<dbReference type="AlphaFoldDB" id="A0A2T5G726"/>
<dbReference type="NCBIfam" id="TIGR00613">
    <property type="entry name" value="reco"/>
    <property type="match status" value="1"/>
</dbReference>